<reference evidence="1 2" key="1">
    <citation type="submission" date="2018-11" db="EMBL/GenBank/DDBJ databases">
        <title>The first complete genome of Serratia liquefaciens isolated from metalophyte plant revel distinctness adaptive mechanisms in an extreme habitat.</title>
        <authorList>
            <person name="Caneschi W.L."/>
            <person name="Sanchez A.B."/>
            <person name="Felestrino E.B."/>
            <person name="Assis R.A.B."/>
            <person name="Lemes C.G.C."/>
            <person name="Cordeiro I.F."/>
            <person name="Fonseca N.P."/>
            <person name="Villa M."/>
            <person name="Vieira I.T."/>
            <person name="Moraes L.A."/>
            <person name="Kamino L.H.Y."/>
            <person name="do Carmo F."/>
            <person name="Garcia C.M."/>
            <person name="Almeida N.F."/>
            <person name="Silva R.S."/>
            <person name="Ferro J.A."/>
            <person name="Ferro M.I.T."/>
            <person name="Varani A.M."/>
            <person name="Ferreira R.M."/>
            <person name="dos Santos V.L."/>
            <person name="Silva U.C."/>
            <person name="Setubal J.C."/>
            <person name="Moreira L.M."/>
        </authorList>
    </citation>
    <scope>NUCLEOTIDE SEQUENCE [LARGE SCALE GENOMIC DNA]</scope>
    <source>
        <strain evidence="1 2">FG3</strain>
    </source>
</reference>
<proteinExistence type="predicted"/>
<dbReference type="AlphaFoldDB" id="A0A515CSB0"/>
<protein>
    <submittedName>
        <fullName evidence="1">Uncharacterized protein</fullName>
    </submittedName>
</protein>
<accession>A0A515CSB0</accession>
<gene>
    <name evidence="1" type="ORF">EGO53_04330</name>
</gene>
<dbReference type="STRING" id="614.XJ20_06415"/>
<dbReference type="Proteomes" id="UP000317572">
    <property type="component" value="Chromosome"/>
</dbReference>
<dbReference type="RefSeq" id="WP_128864617.1">
    <property type="nucleotide sequence ID" value="NZ_CAMIRC010000001.1"/>
</dbReference>
<dbReference type="EMBL" id="CP033893">
    <property type="protein sequence ID" value="QDL31056.1"/>
    <property type="molecule type" value="Genomic_DNA"/>
</dbReference>
<organism evidence="1 2">
    <name type="scientific">Serratia liquefaciens</name>
    <dbReference type="NCBI Taxonomy" id="614"/>
    <lineage>
        <taxon>Bacteria</taxon>
        <taxon>Pseudomonadati</taxon>
        <taxon>Pseudomonadota</taxon>
        <taxon>Gammaproteobacteria</taxon>
        <taxon>Enterobacterales</taxon>
        <taxon>Yersiniaceae</taxon>
        <taxon>Serratia</taxon>
    </lineage>
</organism>
<evidence type="ECO:0000313" key="2">
    <source>
        <dbReference type="Proteomes" id="UP000317572"/>
    </source>
</evidence>
<name>A0A515CSB0_SERLI</name>
<evidence type="ECO:0000313" key="1">
    <source>
        <dbReference type="EMBL" id="QDL31056.1"/>
    </source>
</evidence>
<sequence length="108" mass="11756">MFSLGKLFGSKDGNKVSAIKMLPLAYADRVGEEGHCRVKRLRADIGVFELHFSNDKGEKYACHMTACITGIDLVFAANNRSVLVSPPFTPAKLKPVLDIALADCEIAM</sequence>